<evidence type="ECO:0000256" key="6">
    <source>
        <dbReference type="ARBA" id="ARBA00023157"/>
    </source>
</evidence>
<dbReference type="InterPro" id="IPR050924">
    <property type="entry name" value="Peroxiredoxin_BCP/PrxQ"/>
</dbReference>
<dbReference type="InterPro" id="IPR013766">
    <property type="entry name" value="Thioredoxin_domain"/>
</dbReference>
<dbReference type="GO" id="GO:0008379">
    <property type="term" value="F:thioredoxin peroxidase activity"/>
    <property type="evidence" value="ECO:0007669"/>
    <property type="project" value="TreeGrafter"/>
</dbReference>
<evidence type="ECO:0000256" key="10">
    <source>
        <dbReference type="ARBA" id="ARBA00049091"/>
    </source>
</evidence>
<dbReference type="Gene3D" id="3.40.30.10">
    <property type="entry name" value="Glutaredoxin"/>
    <property type="match status" value="1"/>
</dbReference>
<protein>
    <recommendedName>
        <fullName evidence="2">thioredoxin-dependent peroxiredoxin</fullName>
        <ecNumber evidence="2">1.11.1.24</ecNumber>
    </recommendedName>
    <alternativeName>
        <fullName evidence="8">Thioredoxin peroxidase</fullName>
    </alternativeName>
</protein>
<dbReference type="Pfam" id="PF00578">
    <property type="entry name" value="AhpC-TSA"/>
    <property type="match status" value="1"/>
</dbReference>
<evidence type="ECO:0000256" key="3">
    <source>
        <dbReference type="ARBA" id="ARBA00022559"/>
    </source>
</evidence>
<reference evidence="12" key="1">
    <citation type="submission" date="2018-05" db="EMBL/GenBank/DDBJ databases">
        <authorList>
            <person name="Lanie J.A."/>
            <person name="Ng W.-L."/>
            <person name="Kazmierczak K.M."/>
            <person name="Andrzejewski T.M."/>
            <person name="Davidsen T.M."/>
            <person name="Wayne K.J."/>
            <person name="Tettelin H."/>
            <person name="Glass J.I."/>
            <person name="Rusch D."/>
            <person name="Podicherti R."/>
            <person name="Tsui H.-C.T."/>
            <person name="Winkler M.E."/>
        </authorList>
    </citation>
    <scope>NUCLEOTIDE SEQUENCE</scope>
</reference>
<dbReference type="AlphaFoldDB" id="A0A383CTM9"/>
<evidence type="ECO:0000256" key="5">
    <source>
        <dbReference type="ARBA" id="ARBA00023002"/>
    </source>
</evidence>
<dbReference type="InterPro" id="IPR024706">
    <property type="entry name" value="Peroxiredoxin_AhpC-typ"/>
</dbReference>
<keyword evidence="3" id="KW-0575">Peroxidase</keyword>
<dbReference type="PANTHER" id="PTHR42801">
    <property type="entry name" value="THIOREDOXIN-DEPENDENT PEROXIDE REDUCTASE"/>
    <property type="match status" value="1"/>
</dbReference>
<dbReference type="PANTHER" id="PTHR42801:SF4">
    <property type="entry name" value="AHPC_TSA FAMILY PROTEIN"/>
    <property type="match status" value="1"/>
</dbReference>
<sequence length="154" mass="17824">MKLKNNIKAPNFKLPSTNKTIFELNKIKKKNIILYFYPKDDTPGCTIESKDFSKLNNLISKNNSIVLGISKDSIESHLKFKKKYKLKFNLLSDEKLLVIKKYGVWGKKSFLGKKYMGVVRTTFLIDTKGKIRKIWSNVGVKDHAKEVLKELKNI</sequence>
<dbReference type="FunFam" id="3.40.30.10:FF:000007">
    <property type="entry name" value="Thioredoxin-dependent thiol peroxidase"/>
    <property type="match status" value="1"/>
</dbReference>
<dbReference type="NCBIfam" id="NF006960">
    <property type="entry name" value="PRK09437.1"/>
    <property type="match status" value="1"/>
</dbReference>
<dbReference type="InterPro" id="IPR000866">
    <property type="entry name" value="AhpC/TSA"/>
</dbReference>
<dbReference type="CDD" id="cd03017">
    <property type="entry name" value="PRX_BCP"/>
    <property type="match status" value="1"/>
</dbReference>
<dbReference type="GO" id="GO:0034599">
    <property type="term" value="P:cellular response to oxidative stress"/>
    <property type="evidence" value="ECO:0007669"/>
    <property type="project" value="TreeGrafter"/>
</dbReference>
<comment type="catalytic activity">
    <reaction evidence="10">
        <text>a hydroperoxide + [thioredoxin]-dithiol = an alcohol + [thioredoxin]-disulfide + H2O</text>
        <dbReference type="Rhea" id="RHEA:62620"/>
        <dbReference type="Rhea" id="RHEA-COMP:10698"/>
        <dbReference type="Rhea" id="RHEA-COMP:10700"/>
        <dbReference type="ChEBI" id="CHEBI:15377"/>
        <dbReference type="ChEBI" id="CHEBI:29950"/>
        <dbReference type="ChEBI" id="CHEBI:30879"/>
        <dbReference type="ChEBI" id="CHEBI:35924"/>
        <dbReference type="ChEBI" id="CHEBI:50058"/>
        <dbReference type="EC" id="1.11.1.24"/>
    </reaction>
</comment>
<keyword evidence="6" id="KW-1015">Disulfide bond</keyword>
<evidence type="ECO:0000256" key="7">
    <source>
        <dbReference type="ARBA" id="ARBA00023284"/>
    </source>
</evidence>
<accession>A0A383CTM9</accession>
<dbReference type="SUPFAM" id="SSF52833">
    <property type="entry name" value="Thioredoxin-like"/>
    <property type="match status" value="1"/>
</dbReference>
<gene>
    <name evidence="12" type="ORF">METZ01_LOCUS488426</name>
</gene>
<dbReference type="PIRSF" id="PIRSF000239">
    <property type="entry name" value="AHPC"/>
    <property type="match status" value="1"/>
</dbReference>
<keyword evidence="5" id="KW-0560">Oxidoreductase</keyword>
<dbReference type="EC" id="1.11.1.24" evidence="2"/>
<evidence type="ECO:0000256" key="9">
    <source>
        <dbReference type="ARBA" id="ARBA00038489"/>
    </source>
</evidence>
<keyword evidence="4" id="KW-0049">Antioxidant</keyword>
<evidence type="ECO:0000313" key="12">
    <source>
        <dbReference type="EMBL" id="SVE35572.1"/>
    </source>
</evidence>
<dbReference type="GO" id="GO:0045454">
    <property type="term" value="P:cell redox homeostasis"/>
    <property type="evidence" value="ECO:0007669"/>
    <property type="project" value="TreeGrafter"/>
</dbReference>
<dbReference type="EMBL" id="UINC01211606">
    <property type="protein sequence ID" value="SVE35572.1"/>
    <property type="molecule type" value="Genomic_DNA"/>
</dbReference>
<organism evidence="12">
    <name type="scientific">marine metagenome</name>
    <dbReference type="NCBI Taxonomy" id="408172"/>
    <lineage>
        <taxon>unclassified sequences</taxon>
        <taxon>metagenomes</taxon>
        <taxon>ecological metagenomes</taxon>
    </lineage>
</organism>
<proteinExistence type="inferred from homology"/>
<evidence type="ECO:0000256" key="2">
    <source>
        <dbReference type="ARBA" id="ARBA00013017"/>
    </source>
</evidence>
<dbReference type="GO" id="GO:0005737">
    <property type="term" value="C:cytoplasm"/>
    <property type="evidence" value="ECO:0007669"/>
    <property type="project" value="TreeGrafter"/>
</dbReference>
<name>A0A383CTM9_9ZZZZ</name>
<dbReference type="InterPro" id="IPR036249">
    <property type="entry name" value="Thioredoxin-like_sf"/>
</dbReference>
<feature type="domain" description="Thioredoxin" evidence="11">
    <location>
        <begin position="3"/>
        <end position="154"/>
    </location>
</feature>
<evidence type="ECO:0000256" key="4">
    <source>
        <dbReference type="ARBA" id="ARBA00022862"/>
    </source>
</evidence>
<comment type="subunit">
    <text evidence="1">Monomer.</text>
</comment>
<keyword evidence="7" id="KW-0676">Redox-active center</keyword>
<evidence type="ECO:0000256" key="1">
    <source>
        <dbReference type="ARBA" id="ARBA00011245"/>
    </source>
</evidence>
<dbReference type="PROSITE" id="PS51352">
    <property type="entry name" value="THIOREDOXIN_2"/>
    <property type="match status" value="1"/>
</dbReference>
<comment type="similarity">
    <text evidence="9">Belongs to the peroxiredoxin family. BCP/PrxQ subfamily.</text>
</comment>
<evidence type="ECO:0000259" key="11">
    <source>
        <dbReference type="PROSITE" id="PS51352"/>
    </source>
</evidence>
<evidence type="ECO:0000256" key="8">
    <source>
        <dbReference type="ARBA" id="ARBA00032824"/>
    </source>
</evidence>